<evidence type="ECO:0000256" key="1">
    <source>
        <dbReference type="SAM" id="MobiDB-lite"/>
    </source>
</evidence>
<dbReference type="EMBL" id="JBHSDL010000028">
    <property type="protein sequence ID" value="MFC4376808.1"/>
    <property type="molecule type" value="Genomic_DNA"/>
</dbReference>
<keyword evidence="3" id="KW-1185">Reference proteome</keyword>
<dbReference type="Pfam" id="PF14063">
    <property type="entry name" value="DUF4254"/>
    <property type="match status" value="1"/>
</dbReference>
<comment type="caution">
    <text evidence="2">The sequence shown here is derived from an EMBL/GenBank/DDBJ whole genome shotgun (WGS) entry which is preliminary data.</text>
</comment>
<evidence type="ECO:0000313" key="2">
    <source>
        <dbReference type="EMBL" id="MFC4376808.1"/>
    </source>
</evidence>
<reference evidence="3" key="1">
    <citation type="journal article" date="2019" name="Int. J. Syst. Evol. Microbiol.">
        <title>The Global Catalogue of Microorganisms (GCM) 10K type strain sequencing project: providing services to taxonomists for standard genome sequencing and annotation.</title>
        <authorList>
            <consortium name="The Broad Institute Genomics Platform"/>
            <consortium name="The Broad Institute Genome Sequencing Center for Infectious Disease"/>
            <person name="Wu L."/>
            <person name="Ma J."/>
        </authorList>
    </citation>
    <scope>NUCLEOTIDE SEQUENCE [LARGE SCALE GENOMIC DNA]</scope>
    <source>
        <strain evidence="3">IBRC-M 10490</strain>
    </source>
</reference>
<accession>A0ABV8VN91</accession>
<gene>
    <name evidence="2" type="ORF">ACFO5K_22215</name>
</gene>
<organism evidence="2 3">
    <name type="scientific">Nocardia halotolerans</name>
    <dbReference type="NCBI Taxonomy" id="1755878"/>
    <lineage>
        <taxon>Bacteria</taxon>
        <taxon>Bacillati</taxon>
        <taxon>Actinomycetota</taxon>
        <taxon>Actinomycetes</taxon>
        <taxon>Mycobacteriales</taxon>
        <taxon>Nocardiaceae</taxon>
        <taxon>Nocardia</taxon>
    </lineage>
</organism>
<sequence>MDTDGDSSAAHARPALPSRAAMMQAVCGVAGDSDPLLRAAHDLAVLHERREQLVPGDTGAIDWERARLVCEIDRWVLLRAPAAATTAPLHTESIGAVVDRMAHFAALAYRALSCDADSELRTAQSRLHELACGYADLIVEVANGARRLPDGSSESDGAQPSRDDPRTE</sequence>
<evidence type="ECO:0000313" key="3">
    <source>
        <dbReference type="Proteomes" id="UP001595844"/>
    </source>
</evidence>
<protein>
    <submittedName>
        <fullName evidence="2">DUF4254 domain-containing protein</fullName>
    </submittedName>
</protein>
<proteinExistence type="predicted"/>
<dbReference type="RefSeq" id="WP_378566327.1">
    <property type="nucleotide sequence ID" value="NZ_JBHSDL010000028.1"/>
</dbReference>
<dbReference type="Proteomes" id="UP001595844">
    <property type="component" value="Unassembled WGS sequence"/>
</dbReference>
<name>A0ABV8VN91_9NOCA</name>
<feature type="region of interest" description="Disordered" evidence="1">
    <location>
        <begin position="146"/>
        <end position="168"/>
    </location>
</feature>
<dbReference type="InterPro" id="IPR025350">
    <property type="entry name" value="DUF4254"/>
</dbReference>